<protein>
    <submittedName>
        <fullName evidence="2">Pyocin large subunit</fullName>
    </submittedName>
</protein>
<feature type="region of interest" description="Disordered" evidence="1">
    <location>
        <begin position="90"/>
        <end position="151"/>
    </location>
</feature>
<dbReference type="RefSeq" id="YP_009043584.1">
    <property type="nucleotide sequence ID" value="NC_024365.1"/>
</dbReference>
<dbReference type="Proteomes" id="UP000203458">
    <property type="component" value="Segment"/>
</dbReference>
<reference evidence="2 3" key="1">
    <citation type="journal article" date="2014" name="J. Basic Microbiol.">
        <title>Isolation and partial characterization of bacteriophages infecting Pseudomonas syringae pv. actinidiae, causal agent of kiwifruit bacterial canker.</title>
        <authorList>
            <person name="Di Lallo G."/>
            <person name="Evangelisti M."/>
            <person name="Mancuso F."/>
            <person name="Ferrante P."/>
            <person name="Marcelletti S."/>
            <person name="Tinari A."/>
            <person name="Superti F."/>
            <person name="Migliore L."/>
            <person name="D'Addabbo P."/>
            <person name="Frezza D."/>
            <person name="Scortichini M."/>
            <person name="Thaller M.C."/>
        </authorList>
    </citation>
    <scope>NUCLEOTIDE SEQUENCE [LARGE SCALE GENOMIC DNA]</scope>
</reference>
<sequence length="264" mass="29868">MAGDWIKMRIDLQTHPKVFRMVSALQADRLRVIGGLHVAWSIFDTHSADGVLHGYDCGAMDAVIGWPGFTEAMIAVQWASIDDTGSLVMPRFDEHNGTSAKRRANDSERKRTARKTDSVRNLSASDADSLRTREEKRREENIDQDQKLSSQAQSDDLFPKFWKLYPNKKCKAAAEKAWKKLKVTDDLFTLIAQGLARQCASLAWTKDGGQFIPHPATWLNGKRWEDEVQPVSNVHQFPQSRHTGFDTRDYKAGLTPRGDGTYDF</sequence>
<organism evidence="2 3">
    <name type="scientific">Pseudomonas phage phiPSA1</name>
    <dbReference type="NCBI Taxonomy" id="1500757"/>
    <lineage>
        <taxon>Viruses</taxon>
        <taxon>Duplodnaviria</taxon>
        <taxon>Heunggongvirae</taxon>
        <taxon>Uroviricota</taxon>
        <taxon>Caudoviricetes</taxon>
        <taxon>Readingvirus</taxon>
        <taxon>Readingvirus PSA1</taxon>
    </lineage>
</organism>
<keyword evidence="3" id="KW-1185">Reference proteome</keyword>
<dbReference type="EMBL" id="KJ507100">
    <property type="protein sequence ID" value="AHZ95069.1"/>
    <property type="molecule type" value="Genomic_DNA"/>
</dbReference>
<proteinExistence type="predicted"/>
<evidence type="ECO:0000256" key="1">
    <source>
        <dbReference type="SAM" id="MobiDB-lite"/>
    </source>
</evidence>
<evidence type="ECO:0000313" key="2">
    <source>
        <dbReference type="EMBL" id="AHZ95069.1"/>
    </source>
</evidence>
<dbReference type="KEGG" id="vg:19685472"/>
<evidence type="ECO:0000313" key="3">
    <source>
        <dbReference type="Proteomes" id="UP000203458"/>
    </source>
</evidence>
<dbReference type="GeneID" id="19685472"/>
<feature type="compositionally biased region" description="Basic and acidic residues" evidence="1">
    <location>
        <begin position="103"/>
        <end position="118"/>
    </location>
</feature>
<dbReference type="OrthoDB" id="9596at10239"/>
<feature type="compositionally biased region" description="Basic and acidic residues" evidence="1">
    <location>
        <begin position="128"/>
        <end position="146"/>
    </location>
</feature>
<accession>A0A059VF77</accession>
<name>A0A059VF77_9CAUD</name>